<evidence type="ECO:0000313" key="3">
    <source>
        <dbReference type="Proteomes" id="UP001213681"/>
    </source>
</evidence>
<evidence type="ECO:0000313" key="2">
    <source>
        <dbReference type="EMBL" id="KAJ5440124.1"/>
    </source>
</evidence>
<feature type="compositionally biased region" description="Acidic residues" evidence="1">
    <location>
        <begin position="118"/>
        <end position="134"/>
    </location>
</feature>
<dbReference type="Proteomes" id="UP001213681">
    <property type="component" value="Unassembled WGS sequence"/>
</dbReference>
<reference evidence="2" key="1">
    <citation type="submission" date="2022-12" db="EMBL/GenBank/DDBJ databases">
        <authorList>
            <person name="Petersen C."/>
        </authorList>
    </citation>
    <scope>NUCLEOTIDE SEQUENCE</scope>
    <source>
        <strain evidence="2">IBT 16125</strain>
    </source>
</reference>
<sequence>MPMTWNQETDARLLIAIINTTPNINWEAAAAFLDPKCTISALKHRVARLKDRAGMPVTPRSKTKTSKTGTKRAASMKASKEDLEKAKSNLETKTNTYKKVKVEDAGDEDSLDRVNDHSDEEEEFPDDDSFPQYV</sequence>
<gene>
    <name evidence="2" type="ORF">N7458_011122</name>
</gene>
<organism evidence="2 3">
    <name type="scientific">Penicillium daleae</name>
    <dbReference type="NCBI Taxonomy" id="63821"/>
    <lineage>
        <taxon>Eukaryota</taxon>
        <taxon>Fungi</taxon>
        <taxon>Dikarya</taxon>
        <taxon>Ascomycota</taxon>
        <taxon>Pezizomycotina</taxon>
        <taxon>Eurotiomycetes</taxon>
        <taxon>Eurotiomycetidae</taxon>
        <taxon>Eurotiales</taxon>
        <taxon>Aspergillaceae</taxon>
        <taxon>Penicillium</taxon>
    </lineage>
</organism>
<accession>A0AAD6C2Y1</accession>
<comment type="caution">
    <text evidence="2">The sequence shown here is derived from an EMBL/GenBank/DDBJ whole genome shotgun (WGS) entry which is preliminary data.</text>
</comment>
<dbReference type="GeneID" id="81604747"/>
<evidence type="ECO:0000256" key="1">
    <source>
        <dbReference type="SAM" id="MobiDB-lite"/>
    </source>
</evidence>
<feature type="compositionally biased region" description="Basic and acidic residues" evidence="1">
    <location>
        <begin position="78"/>
        <end position="90"/>
    </location>
</feature>
<dbReference type="AlphaFoldDB" id="A0AAD6C2Y1"/>
<name>A0AAD6C2Y1_9EURO</name>
<keyword evidence="3" id="KW-1185">Reference proteome</keyword>
<reference evidence="2" key="2">
    <citation type="journal article" date="2023" name="IMA Fungus">
        <title>Comparative genomic study of the Penicillium genus elucidates a diverse pangenome and 15 lateral gene transfer events.</title>
        <authorList>
            <person name="Petersen C."/>
            <person name="Sorensen T."/>
            <person name="Nielsen M.R."/>
            <person name="Sondergaard T.E."/>
            <person name="Sorensen J.L."/>
            <person name="Fitzpatrick D.A."/>
            <person name="Frisvad J.C."/>
            <person name="Nielsen K.L."/>
        </authorList>
    </citation>
    <scope>NUCLEOTIDE SEQUENCE</scope>
    <source>
        <strain evidence="2">IBT 16125</strain>
    </source>
</reference>
<evidence type="ECO:0008006" key="4">
    <source>
        <dbReference type="Google" id="ProtNLM"/>
    </source>
</evidence>
<feature type="region of interest" description="Disordered" evidence="1">
    <location>
        <begin position="48"/>
        <end position="134"/>
    </location>
</feature>
<protein>
    <recommendedName>
        <fullName evidence="4">Myb-like domain-containing protein</fullName>
    </recommendedName>
</protein>
<proteinExistence type="predicted"/>
<dbReference type="RefSeq" id="XP_056763353.1">
    <property type="nucleotide sequence ID" value="XM_056914504.1"/>
</dbReference>
<dbReference type="EMBL" id="JAPVEA010000008">
    <property type="protein sequence ID" value="KAJ5440124.1"/>
    <property type="molecule type" value="Genomic_DNA"/>
</dbReference>